<proteinExistence type="predicted"/>
<accession>A0A182V649</accession>
<dbReference type="Proteomes" id="UP000075903">
    <property type="component" value="Unassembled WGS sequence"/>
</dbReference>
<reference evidence="2" key="1">
    <citation type="submission" date="2020-05" db="UniProtKB">
        <authorList>
            <consortium name="EnsemblMetazoa"/>
        </authorList>
    </citation>
    <scope>IDENTIFICATION</scope>
    <source>
        <strain evidence="2">MAF</strain>
    </source>
</reference>
<evidence type="ECO:0000256" key="1">
    <source>
        <dbReference type="SAM" id="Phobius"/>
    </source>
</evidence>
<dbReference type="AlphaFoldDB" id="A0A182V649"/>
<keyword evidence="1" id="KW-0812">Transmembrane</keyword>
<organism evidence="2 3">
    <name type="scientific">Anopheles merus</name>
    <name type="common">Mosquito</name>
    <dbReference type="NCBI Taxonomy" id="30066"/>
    <lineage>
        <taxon>Eukaryota</taxon>
        <taxon>Metazoa</taxon>
        <taxon>Ecdysozoa</taxon>
        <taxon>Arthropoda</taxon>
        <taxon>Hexapoda</taxon>
        <taxon>Insecta</taxon>
        <taxon>Pterygota</taxon>
        <taxon>Neoptera</taxon>
        <taxon>Endopterygota</taxon>
        <taxon>Diptera</taxon>
        <taxon>Nematocera</taxon>
        <taxon>Culicoidea</taxon>
        <taxon>Culicidae</taxon>
        <taxon>Anophelinae</taxon>
        <taxon>Anopheles</taxon>
    </lineage>
</organism>
<sequence length="123" mass="13523">MTDAVHIGWEKPSRERDAQGAEKHIKNENYSHCNRVRAGVFLLGSGNCNSASAEATGTKTLRHSGYGDVRPCITTLPLLLFPMVVVVVVVVQHHHNCLNQPKKAKIARTEAETILGGPRPDRF</sequence>
<keyword evidence="1" id="KW-1133">Transmembrane helix</keyword>
<name>A0A182V649_ANOME</name>
<evidence type="ECO:0000313" key="3">
    <source>
        <dbReference type="Proteomes" id="UP000075903"/>
    </source>
</evidence>
<feature type="transmembrane region" description="Helical" evidence="1">
    <location>
        <begin position="72"/>
        <end position="91"/>
    </location>
</feature>
<dbReference type="EnsemblMetazoa" id="AMEM009498-RA">
    <property type="protein sequence ID" value="AMEM009498-PA"/>
    <property type="gene ID" value="AMEM009498"/>
</dbReference>
<evidence type="ECO:0000313" key="2">
    <source>
        <dbReference type="EnsemblMetazoa" id="AMEM009498-PA"/>
    </source>
</evidence>
<dbReference type="VEuPathDB" id="VectorBase:AMEM009498"/>
<protein>
    <submittedName>
        <fullName evidence="2">Uncharacterized protein</fullName>
    </submittedName>
</protein>
<keyword evidence="3" id="KW-1185">Reference proteome</keyword>
<keyword evidence="1" id="KW-0472">Membrane</keyword>